<dbReference type="AlphaFoldDB" id="X0VZL1"/>
<gene>
    <name evidence="2" type="ORF">S01H1_38543</name>
</gene>
<feature type="non-terminal residue" evidence="2">
    <location>
        <position position="73"/>
    </location>
</feature>
<reference evidence="2" key="1">
    <citation type="journal article" date="2014" name="Front. Microbiol.">
        <title>High frequency of phylogenetically diverse reductive dehalogenase-homologous genes in deep subseafloor sedimentary metagenomes.</title>
        <authorList>
            <person name="Kawai M."/>
            <person name="Futagami T."/>
            <person name="Toyoda A."/>
            <person name="Takaki Y."/>
            <person name="Nishi S."/>
            <person name="Hori S."/>
            <person name="Arai W."/>
            <person name="Tsubouchi T."/>
            <person name="Morono Y."/>
            <person name="Uchiyama I."/>
            <person name="Ito T."/>
            <person name="Fujiyama A."/>
            <person name="Inagaki F."/>
            <person name="Takami H."/>
        </authorList>
    </citation>
    <scope>NUCLEOTIDE SEQUENCE</scope>
    <source>
        <strain evidence="2">Expedition CK06-06</strain>
    </source>
</reference>
<dbReference type="PANTHER" id="PTHR48094">
    <property type="entry name" value="PROTEIN/NUCLEIC ACID DEGLYCASE DJ-1-RELATED"/>
    <property type="match status" value="1"/>
</dbReference>
<evidence type="ECO:0000259" key="1">
    <source>
        <dbReference type="Pfam" id="PF01965"/>
    </source>
</evidence>
<feature type="domain" description="DJ-1/PfpI" evidence="1">
    <location>
        <begin position="1"/>
        <end position="72"/>
    </location>
</feature>
<accession>X0VZL1</accession>
<dbReference type="Pfam" id="PF01965">
    <property type="entry name" value="DJ-1_PfpI"/>
    <property type="match status" value="1"/>
</dbReference>
<comment type="caution">
    <text evidence="2">The sequence shown here is derived from an EMBL/GenBank/DDBJ whole genome shotgun (WGS) entry which is preliminary data.</text>
</comment>
<dbReference type="EMBL" id="BARS01024272">
    <property type="protein sequence ID" value="GAG05921.1"/>
    <property type="molecule type" value="Genomic_DNA"/>
</dbReference>
<dbReference type="InterPro" id="IPR029062">
    <property type="entry name" value="Class_I_gatase-like"/>
</dbReference>
<dbReference type="GO" id="GO:0005737">
    <property type="term" value="C:cytoplasm"/>
    <property type="evidence" value="ECO:0007669"/>
    <property type="project" value="TreeGrafter"/>
</dbReference>
<evidence type="ECO:0000313" key="2">
    <source>
        <dbReference type="EMBL" id="GAG05921.1"/>
    </source>
</evidence>
<protein>
    <recommendedName>
        <fullName evidence="1">DJ-1/PfpI domain-containing protein</fullName>
    </recommendedName>
</protein>
<organism evidence="2">
    <name type="scientific">marine sediment metagenome</name>
    <dbReference type="NCBI Taxonomy" id="412755"/>
    <lineage>
        <taxon>unclassified sequences</taxon>
        <taxon>metagenomes</taxon>
        <taxon>ecological metagenomes</taxon>
    </lineage>
</organism>
<name>X0VZL1_9ZZZZ</name>
<sequence length="73" mass="8193">MKVLIISADNFEDTELLVPYYRLIEEGIEVDIASTRKGNIKGKHGYQIQVDKTLQEVNPDEYDMLILPGGSAP</sequence>
<dbReference type="InterPro" id="IPR050325">
    <property type="entry name" value="Prot/Nucl_acid_deglycase"/>
</dbReference>
<dbReference type="Gene3D" id="3.40.50.880">
    <property type="match status" value="1"/>
</dbReference>
<dbReference type="InterPro" id="IPR002818">
    <property type="entry name" value="DJ-1/PfpI"/>
</dbReference>
<proteinExistence type="predicted"/>
<dbReference type="SUPFAM" id="SSF52317">
    <property type="entry name" value="Class I glutamine amidotransferase-like"/>
    <property type="match status" value="1"/>
</dbReference>